<dbReference type="Proteomes" id="UP000002258">
    <property type="component" value="Chromosome 7"/>
</dbReference>
<dbReference type="PANTHER" id="PTHR15114:SF1">
    <property type="entry name" value="REPLICATION PROTEIN A 14 KDA SUBUNIT"/>
    <property type="match status" value="1"/>
</dbReference>
<comment type="subcellular location">
    <subcellularLocation>
        <location evidence="1">Nucleus</location>
    </subcellularLocation>
</comment>
<dbReference type="EMBL" id="CP000501">
    <property type="protein sequence ID" value="ABN68224.2"/>
    <property type="molecule type" value="Genomic_DNA"/>
</dbReference>
<dbReference type="SUPFAM" id="SSF50249">
    <property type="entry name" value="Nucleic acid-binding proteins"/>
    <property type="match status" value="1"/>
</dbReference>
<dbReference type="GO" id="GO:0003697">
    <property type="term" value="F:single-stranded DNA binding"/>
    <property type="evidence" value="ECO:0007669"/>
    <property type="project" value="TreeGrafter"/>
</dbReference>
<dbReference type="GO" id="GO:0003684">
    <property type="term" value="F:damaged DNA binding"/>
    <property type="evidence" value="ECO:0007669"/>
    <property type="project" value="TreeGrafter"/>
</dbReference>
<dbReference type="GO" id="GO:0005662">
    <property type="term" value="C:DNA replication factor A complex"/>
    <property type="evidence" value="ECO:0007669"/>
    <property type="project" value="TreeGrafter"/>
</dbReference>
<dbReference type="eggNOG" id="ENOG502SBIR">
    <property type="taxonomic scope" value="Eukaryota"/>
</dbReference>
<evidence type="ECO:0000256" key="3">
    <source>
        <dbReference type="ARBA" id="ARBA00023242"/>
    </source>
</evidence>
<dbReference type="GO" id="GO:0006260">
    <property type="term" value="P:DNA replication"/>
    <property type="evidence" value="ECO:0007669"/>
    <property type="project" value="InterPro"/>
</dbReference>
<evidence type="ECO:0000313" key="4">
    <source>
        <dbReference type="EMBL" id="ABN68224.2"/>
    </source>
</evidence>
<dbReference type="GO" id="GO:0006284">
    <property type="term" value="P:base-excision repair"/>
    <property type="evidence" value="ECO:0007669"/>
    <property type="project" value="TreeGrafter"/>
</dbReference>
<dbReference type="InParanoid" id="A3LYT3"/>
<keyword evidence="3" id="KW-0539">Nucleus</keyword>
<dbReference type="InterPro" id="IPR012340">
    <property type="entry name" value="NA-bd_OB-fold"/>
</dbReference>
<reference evidence="4 5" key="1">
    <citation type="journal article" date="2007" name="Nat. Biotechnol.">
        <title>Genome sequence of the lignocellulose-bioconverting and xylose-fermenting yeast Pichia stipitis.</title>
        <authorList>
            <person name="Jeffries T.W."/>
            <person name="Grigoriev I.V."/>
            <person name="Grimwood J."/>
            <person name="Laplaza J.M."/>
            <person name="Aerts A."/>
            <person name="Salamov A."/>
            <person name="Schmutz J."/>
            <person name="Lindquist E."/>
            <person name="Dehal P."/>
            <person name="Shapiro H."/>
            <person name="Jin Y.S."/>
            <person name="Passoth V."/>
            <person name="Richardson P.M."/>
        </authorList>
    </citation>
    <scope>NUCLEOTIDE SEQUENCE [LARGE SCALE GENOMIC DNA]</scope>
    <source>
        <strain evidence="5">ATCC 58785 / CBS 6054 / NBRC 10063 / NRRL Y-11545</strain>
    </source>
</reference>
<dbReference type="OMA" id="THKVPEL"/>
<dbReference type="KEGG" id="pic:PICST_63063"/>
<sequence>MDATKVRINASLVEKYQGKLVRLIGKCQSFDPINKIATLDSNGEVRLEFFDEVNLAVGKIYEITGKVSSNEQKVHAQAVTELSDNTNLEIADKLVSYSQKVPELFIES</sequence>
<protein>
    <recommendedName>
        <fullName evidence="6">Replication factor A protein 3</fullName>
    </recommendedName>
</protein>
<dbReference type="GeneID" id="4840771"/>
<dbReference type="OrthoDB" id="188186at2759"/>
<dbReference type="GO" id="GO:0035861">
    <property type="term" value="C:site of double-strand break"/>
    <property type="evidence" value="ECO:0007669"/>
    <property type="project" value="TreeGrafter"/>
</dbReference>
<evidence type="ECO:0008006" key="6">
    <source>
        <dbReference type="Google" id="ProtNLM"/>
    </source>
</evidence>
<evidence type="ECO:0000313" key="5">
    <source>
        <dbReference type="Proteomes" id="UP000002258"/>
    </source>
</evidence>
<evidence type="ECO:0000256" key="2">
    <source>
        <dbReference type="ARBA" id="ARBA00009761"/>
    </source>
</evidence>
<comment type="similarity">
    <text evidence="2">Belongs to the replication factor A protein 3 family.</text>
</comment>
<dbReference type="InterPro" id="IPR013970">
    <property type="entry name" value="Rfa2"/>
</dbReference>
<accession>A3LYT3</accession>
<dbReference type="GO" id="GO:0006289">
    <property type="term" value="P:nucleotide-excision repair"/>
    <property type="evidence" value="ECO:0007669"/>
    <property type="project" value="TreeGrafter"/>
</dbReference>
<dbReference type="RefSeq" id="XP_001386253.2">
    <property type="nucleotide sequence ID" value="XM_001386216.1"/>
</dbReference>
<dbReference type="HOGENOM" id="CLU_141922_2_1_1"/>
<proteinExistence type="inferred from homology"/>
<dbReference type="Gene3D" id="2.40.50.140">
    <property type="entry name" value="Nucleic acid-binding proteins"/>
    <property type="match status" value="1"/>
</dbReference>
<name>A3LYT3_PICST</name>
<gene>
    <name evidence="4" type="ORF">PICST_63063</name>
</gene>
<dbReference type="GO" id="GO:0000724">
    <property type="term" value="P:double-strand break repair via homologous recombination"/>
    <property type="evidence" value="ECO:0007669"/>
    <property type="project" value="TreeGrafter"/>
</dbReference>
<evidence type="ECO:0000256" key="1">
    <source>
        <dbReference type="ARBA" id="ARBA00004123"/>
    </source>
</evidence>
<dbReference type="PANTHER" id="PTHR15114">
    <property type="entry name" value="REPLICATION PROTEIN A3"/>
    <property type="match status" value="1"/>
</dbReference>
<dbReference type="STRING" id="322104.A3LYT3"/>
<dbReference type="GO" id="GO:0006298">
    <property type="term" value="P:mismatch repair"/>
    <property type="evidence" value="ECO:0007669"/>
    <property type="project" value="TreeGrafter"/>
</dbReference>
<organism evidence="4 5">
    <name type="scientific">Scheffersomyces stipitis (strain ATCC 58785 / CBS 6054 / NBRC 10063 / NRRL Y-11545)</name>
    <name type="common">Yeast</name>
    <name type="synonym">Pichia stipitis</name>
    <dbReference type="NCBI Taxonomy" id="322104"/>
    <lineage>
        <taxon>Eukaryota</taxon>
        <taxon>Fungi</taxon>
        <taxon>Dikarya</taxon>
        <taxon>Ascomycota</taxon>
        <taxon>Saccharomycotina</taxon>
        <taxon>Pichiomycetes</taxon>
        <taxon>Debaryomycetaceae</taxon>
        <taxon>Scheffersomyces</taxon>
    </lineage>
</organism>
<keyword evidence="5" id="KW-1185">Reference proteome</keyword>
<dbReference type="Pfam" id="PF08661">
    <property type="entry name" value="Rep_fac-A_3"/>
    <property type="match status" value="1"/>
</dbReference>
<dbReference type="AlphaFoldDB" id="A3LYT3"/>